<comment type="similarity">
    <text evidence="1">Belongs to the heat shock protein 70 family.</text>
</comment>
<dbReference type="Gene3D" id="3.30.420.40">
    <property type="match status" value="2"/>
</dbReference>
<dbReference type="PATRIC" id="fig|1445510.3.peg.2907"/>
<evidence type="ECO:0000256" key="2">
    <source>
        <dbReference type="ARBA" id="ARBA00022741"/>
    </source>
</evidence>
<dbReference type="InterPro" id="IPR018181">
    <property type="entry name" value="Heat_shock_70_CS"/>
</dbReference>
<evidence type="ECO:0000313" key="5">
    <source>
        <dbReference type="Proteomes" id="UP000032266"/>
    </source>
</evidence>
<evidence type="ECO:0000256" key="3">
    <source>
        <dbReference type="ARBA" id="ARBA00022840"/>
    </source>
</evidence>
<gene>
    <name evidence="4" type="ORF">YC6258_02937</name>
</gene>
<dbReference type="GO" id="GO:0005524">
    <property type="term" value="F:ATP binding"/>
    <property type="evidence" value="ECO:0007669"/>
    <property type="project" value="UniProtKB-KW"/>
</dbReference>
<dbReference type="HOGENOM" id="CLU_033976_2_0_6"/>
<reference evidence="4 5" key="1">
    <citation type="submission" date="2014-01" db="EMBL/GenBank/DDBJ databases">
        <title>Full genme sequencing of cellulolytic bacterium Gynuella sunshinyii YC6258T gen. nov., sp. nov.</title>
        <authorList>
            <person name="Khan H."/>
            <person name="Chung E.J."/>
            <person name="Chung Y.R."/>
        </authorList>
    </citation>
    <scope>NUCLEOTIDE SEQUENCE [LARGE SCALE GENOMIC DNA]</scope>
    <source>
        <strain evidence="4 5">YC6258</strain>
    </source>
</reference>
<accession>A0A0C5V683</accession>
<name>A0A0C5V683_9GAMM</name>
<dbReference type="Proteomes" id="UP000032266">
    <property type="component" value="Chromosome"/>
</dbReference>
<dbReference type="CDD" id="cd10231">
    <property type="entry name" value="ASKHA_NBD_HSP70_YegD-like"/>
    <property type="match status" value="1"/>
</dbReference>
<organism evidence="4 5">
    <name type="scientific">Gynuella sunshinyii YC6258</name>
    <dbReference type="NCBI Taxonomy" id="1445510"/>
    <lineage>
        <taxon>Bacteria</taxon>
        <taxon>Pseudomonadati</taxon>
        <taxon>Pseudomonadota</taxon>
        <taxon>Gammaproteobacteria</taxon>
        <taxon>Oceanospirillales</taxon>
        <taxon>Saccharospirillaceae</taxon>
        <taxon>Gynuella</taxon>
    </lineage>
</organism>
<evidence type="ECO:0000313" key="4">
    <source>
        <dbReference type="EMBL" id="AJQ94975.1"/>
    </source>
</evidence>
<dbReference type="Pfam" id="PF00012">
    <property type="entry name" value="HSP70"/>
    <property type="match status" value="2"/>
</dbReference>
<dbReference type="RefSeq" id="WP_044617386.1">
    <property type="nucleotide sequence ID" value="NZ_CP007142.1"/>
</dbReference>
<dbReference type="GO" id="GO:0140662">
    <property type="term" value="F:ATP-dependent protein folding chaperone"/>
    <property type="evidence" value="ECO:0007669"/>
    <property type="project" value="InterPro"/>
</dbReference>
<dbReference type="InterPro" id="IPR013126">
    <property type="entry name" value="Hsp_70_fam"/>
</dbReference>
<dbReference type="KEGG" id="gsn:YC6258_02937"/>
<dbReference type="InterPro" id="IPR042054">
    <property type="entry name" value="YegD-like"/>
</dbReference>
<keyword evidence="5" id="KW-1185">Reference proteome</keyword>
<sequence length="425" mass="47697">MSLCGLDFGTSNSTIGVIQSDQAVMVPLEQHPITGSPETTLPSALFFDFHSDEISFGRKAIDSYTNGHFGRLLRSMKSILGSSQMEEGTQIKTRKYLFSEIIAFFLTSLKERAESFCQQDIDSVVLGRPVHFNDHNAELDRVAEEKLRTIAESIGFKNISFQHEPIAAAHDYEQQIKQEEIALIIDMGGGTSDFTIFRLSPSLKNKADRHDDILANHGIHIGGTDFDRHLSLATVMNQFGMHVQYKDKPGVEMPKHFYVDLATWHRIHLLYSRKTLWSLQDLRLRMADTRPIDRLLKLIQQKDGHRLAALVEQAKIDLSALPQTDISLAFLEESPSLSCLVTGRQLSDAIDHDLQRVFHAIDETLNQAELKPGDISTIFTTGGSTALHAVDQYIRSRFPNATCVQGDLFNSVGKGLVLEAQRRYC</sequence>
<keyword evidence="3" id="KW-0067">ATP-binding</keyword>
<dbReference type="SUPFAM" id="SSF53067">
    <property type="entry name" value="Actin-like ATPase domain"/>
    <property type="match status" value="2"/>
</dbReference>
<dbReference type="STRING" id="1445510.YC6258_02937"/>
<dbReference type="EMBL" id="CP007142">
    <property type="protein sequence ID" value="AJQ94975.1"/>
    <property type="molecule type" value="Genomic_DNA"/>
</dbReference>
<dbReference type="OrthoDB" id="9807934at2"/>
<evidence type="ECO:0000256" key="1">
    <source>
        <dbReference type="ARBA" id="ARBA00007381"/>
    </source>
</evidence>
<dbReference type="PANTHER" id="PTHR19375">
    <property type="entry name" value="HEAT SHOCK PROTEIN 70KDA"/>
    <property type="match status" value="1"/>
</dbReference>
<proteinExistence type="inferred from homology"/>
<dbReference type="InterPro" id="IPR043129">
    <property type="entry name" value="ATPase_NBD"/>
</dbReference>
<dbReference type="PROSITE" id="PS00329">
    <property type="entry name" value="HSP70_2"/>
    <property type="match status" value="1"/>
</dbReference>
<protein>
    <submittedName>
        <fullName evidence="4">Molecular chaperone</fullName>
    </submittedName>
</protein>
<keyword evidence="2" id="KW-0547">Nucleotide-binding</keyword>
<dbReference type="AlphaFoldDB" id="A0A0C5V683"/>